<keyword evidence="3" id="KW-1185">Reference proteome</keyword>
<comment type="caution">
    <text evidence="2">The sequence shown here is derived from an EMBL/GenBank/DDBJ whole genome shotgun (WGS) entry which is preliminary data.</text>
</comment>
<sequence>MSKKLNYPIKTINASETIAVRHPVLRPGRPVETCHFDGDDQTTTFHFGIYNNNTLVGVVSYFKNNCKLLSNEEQYQLRGMAVLEPFQGKGLGKLLVEHGNTFLKNLETTVVWCNAREIALNFYKKNNFKIIGAPFEIKDIGLHHIMYKPLLK</sequence>
<dbReference type="Proteomes" id="UP000600588">
    <property type="component" value="Unassembled WGS sequence"/>
</dbReference>
<dbReference type="Gene3D" id="3.40.630.30">
    <property type="match status" value="1"/>
</dbReference>
<name>A0A8J6Q3H3_9FLAO</name>
<dbReference type="GO" id="GO:0016747">
    <property type="term" value="F:acyltransferase activity, transferring groups other than amino-acyl groups"/>
    <property type="evidence" value="ECO:0007669"/>
    <property type="project" value="InterPro"/>
</dbReference>
<dbReference type="EMBL" id="JACVXB010000003">
    <property type="protein sequence ID" value="MBD0832405.1"/>
    <property type="molecule type" value="Genomic_DNA"/>
</dbReference>
<dbReference type="AlphaFoldDB" id="A0A8J6Q3H3"/>
<evidence type="ECO:0000259" key="1">
    <source>
        <dbReference type="PROSITE" id="PS51186"/>
    </source>
</evidence>
<dbReference type="Pfam" id="PF00583">
    <property type="entry name" value="Acetyltransf_1"/>
    <property type="match status" value="1"/>
</dbReference>
<accession>A0A8J6Q3H3</accession>
<dbReference type="PROSITE" id="PS51186">
    <property type="entry name" value="GNAT"/>
    <property type="match status" value="1"/>
</dbReference>
<dbReference type="InterPro" id="IPR016181">
    <property type="entry name" value="Acyl_CoA_acyltransferase"/>
</dbReference>
<evidence type="ECO:0000313" key="2">
    <source>
        <dbReference type="EMBL" id="MBD0832405.1"/>
    </source>
</evidence>
<organism evidence="2 3">
    <name type="scientific">Aestuariibaculum sediminum</name>
    <dbReference type="NCBI Taxonomy" id="2770637"/>
    <lineage>
        <taxon>Bacteria</taxon>
        <taxon>Pseudomonadati</taxon>
        <taxon>Bacteroidota</taxon>
        <taxon>Flavobacteriia</taxon>
        <taxon>Flavobacteriales</taxon>
        <taxon>Flavobacteriaceae</taxon>
    </lineage>
</organism>
<proteinExistence type="predicted"/>
<feature type="domain" description="N-acetyltransferase" evidence="1">
    <location>
        <begin position="7"/>
        <end position="152"/>
    </location>
</feature>
<gene>
    <name evidence="2" type="ORF">ICJ83_09690</name>
</gene>
<dbReference type="RefSeq" id="WP_188230183.1">
    <property type="nucleotide sequence ID" value="NZ_JACVXB010000003.1"/>
</dbReference>
<reference evidence="2 3" key="1">
    <citation type="submission" date="2020-09" db="EMBL/GenBank/DDBJ databases">
        <title>TT11 complete genome.</title>
        <authorList>
            <person name="Wu Z."/>
        </authorList>
    </citation>
    <scope>NUCLEOTIDE SEQUENCE [LARGE SCALE GENOMIC DNA]</scope>
    <source>
        <strain evidence="2 3">TT11</strain>
    </source>
</reference>
<dbReference type="SUPFAM" id="SSF55729">
    <property type="entry name" value="Acyl-CoA N-acyltransferases (Nat)"/>
    <property type="match status" value="1"/>
</dbReference>
<protein>
    <submittedName>
        <fullName evidence="2">GNAT family N-acetyltransferase</fullName>
    </submittedName>
</protein>
<dbReference type="InterPro" id="IPR000182">
    <property type="entry name" value="GNAT_dom"/>
</dbReference>
<dbReference type="CDD" id="cd04301">
    <property type="entry name" value="NAT_SF"/>
    <property type="match status" value="1"/>
</dbReference>
<evidence type="ECO:0000313" key="3">
    <source>
        <dbReference type="Proteomes" id="UP000600588"/>
    </source>
</evidence>